<dbReference type="GO" id="GO:0030473">
    <property type="term" value="P:nuclear migration along microtubule"/>
    <property type="evidence" value="ECO:0007669"/>
    <property type="project" value="TreeGrafter"/>
</dbReference>
<gene>
    <name evidence="3" type="ORF">ARB_05003</name>
</gene>
<dbReference type="GO" id="GO:0005938">
    <property type="term" value="C:cell cortex"/>
    <property type="evidence" value="ECO:0007669"/>
    <property type="project" value="TreeGrafter"/>
</dbReference>
<feature type="compositionally biased region" description="Low complexity" evidence="2">
    <location>
        <begin position="1031"/>
        <end position="1080"/>
    </location>
</feature>
<feature type="compositionally biased region" description="Low complexity" evidence="2">
    <location>
        <begin position="114"/>
        <end position="123"/>
    </location>
</feature>
<dbReference type="OMA" id="IWIKKAS"/>
<feature type="region of interest" description="Disordered" evidence="2">
    <location>
        <begin position="58"/>
        <end position="79"/>
    </location>
</feature>
<dbReference type="EMBL" id="ABSU01000002">
    <property type="protein sequence ID" value="EFE36066.1"/>
    <property type="molecule type" value="Genomic_DNA"/>
</dbReference>
<feature type="region of interest" description="Disordered" evidence="2">
    <location>
        <begin position="383"/>
        <end position="429"/>
    </location>
</feature>
<accession>D4AL07</accession>
<feature type="compositionally biased region" description="Low complexity" evidence="2">
    <location>
        <begin position="1130"/>
        <end position="1150"/>
    </location>
</feature>
<feature type="compositionally biased region" description="Pro residues" evidence="2">
    <location>
        <begin position="403"/>
        <end position="412"/>
    </location>
</feature>
<keyword evidence="4" id="KW-1185">Reference proteome</keyword>
<evidence type="ECO:0000313" key="4">
    <source>
        <dbReference type="Proteomes" id="UP000008866"/>
    </source>
</evidence>
<feature type="compositionally biased region" description="Polar residues" evidence="2">
    <location>
        <begin position="249"/>
        <end position="263"/>
    </location>
</feature>
<feature type="region of interest" description="Disordered" evidence="2">
    <location>
        <begin position="1021"/>
        <end position="1269"/>
    </location>
</feature>
<dbReference type="PANTHER" id="PTHR37271:SF1">
    <property type="entry name" value="KARYOGAMY PROTEIN KAR9"/>
    <property type="match status" value="1"/>
</dbReference>
<dbReference type="GO" id="GO:0005816">
    <property type="term" value="C:spindle pole body"/>
    <property type="evidence" value="ECO:0007669"/>
    <property type="project" value="TreeGrafter"/>
</dbReference>
<evidence type="ECO:0000313" key="3">
    <source>
        <dbReference type="EMBL" id="EFE36066.1"/>
    </source>
</evidence>
<dbReference type="GeneID" id="9522196"/>
<dbReference type="Proteomes" id="UP000008866">
    <property type="component" value="Unassembled WGS sequence"/>
</dbReference>
<evidence type="ECO:0000256" key="2">
    <source>
        <dbReference type="SAM" id="MobiDB-lite"/>
    </source>
</evidence>
<feature type="coiled-coil region" evidence="1">
    <location>
        <begin position="721"/>
        <end position="748"/>
    </location>
</feature>
<dbReference type="GO" id="GO:0031578">
    <property type="term" value="P:mitotic spindle orientation checkpoint signaling"/>
    <property type="evidence" value="ECO:0007669"/>
    <property type="project" value="TreeGrafter"/>
</dbReference>
<comment type="caution">
    <text evidence="3">The sequence shown here is derived from an EMBL/GenBank/DDBJ whole genome shotgun (WGS) entry which is preliminary data.</text>
</comment>
<keyword evidence="1" id="KW-0175">Coiled coil</keyword>
<feature type="compositionally biased region" description="Polar residues" evidence="2">
    <location>
        <begin position="417"/>
        <end position="428"/>
    </location>
</feature>
<evidence type="ECO:0008006" key="5">
    <source>
        <dbReference type="Google" id="ProtNLM"/>
    </source>
</evidence>
<dbReference type="GO" id="GO:0051293">
    <property type="term" value="P:establishment of spindle localization"/>
    <property type="evidence" value="ECO:0007669"/>
    <property type="project" value="TreeGrafter"/>
</dbReference>
<dbReference type="HOGENOM" id="CLU_005577_1_0_1"/>
<feature type="compositionally biased region" description="Basic and acidic residues" evidence="2">
    <location>
        <begin position="214"/>
        <end position="227"/>
    </location>
</feature>
<reference evidence="4" key="1">
    <citation type="journal article" date="2011" name="Genome Biol.">
        <title>Comparative and functional genomics provide insights into the pathogenicity of dermatophytic fungi.</title>
        <authorList>
            <person name="Burmester A."/>
            <person name="Shelest E."/>
            <person name="Gloeckner G."/>
            <person name="Heddergott C."/>
            <person name="Schindler S."/>
            <person name="Staib P."/>
            <person name="Heidel A."/>
            <person name="Felder M."/>
            <person name="Petzold A."/>
            <person name="Szafranski K."/>
            <person name="Feuermann M."/>
            <person name="Pedruzzi I."/>
            <person name="Priebe S."/>
            <person name="Groth M."/>
            <person name="Winkler R."/>
            <person name="Li W."/>
            <person name="Kniemeyer O."/>
            <person name="Schroeckh V."/>
            <person name="Hertweck C."/>
            <person name="Hube B."/>
            <person name="White T.C."/>
            <person name="Platzer M."/>
            <person name="Guthke R."/>
            <person name="Heitman J."/>
            <person name="Woestemeyer J."/>
            <person name="Zipfel P.F."/>
            <person name="Monod M."/>
            <person name="Brakhage A.A."/>
        </authorList>
    </citation>
    <scope>NUCLEOTIDE SEQUENCE [LARGE SCALE GENOMIC DNA]</scope>
    <source>
        <strain evidence="4">ATCC MYA-4681 / CBS 112371</strain>
    </source>
</reference>
<dbReference type="eggNOG" id="ENOG502QUB2">
    <property type="taxonomic scope" value="Eukaryota"/>
</dbReference>
<feature type="compositionally biased region" description="Pro residues" evidence="2">
    <location>
        <begin position="1106"/>
        <end position="1123"/>
    </location>
</feature>
<name>D4AL07_ARTBC</name>
<feature type="compositionally biased region" description="Low complexity" evidence="2">
    <location>
        <begin position="203"/>
        <end position="213"/>
    </location>
</feature>
<feature type="compositionally biased region" description="Basic and acidic residues" evidence="2">
    <location>
        <begin position="1260"/>
        <end position="1269"/>
    </location>
</feature>
<dbReference type="KEGG" id="abe:ARB_05003"/>
<feature type="region of interest" description="Disordered" evidence="2">
    <location>
        <begin position="246"/>
        <end position="271"/>
    </location>
</feature>
<feature type="region of interest" description="Disordered" evidence="2">
    <location>
        <begin position="100"/>
        <end position="161"/>
    </location>
</feature>
<feature type="region of interest" description="Disordered" evidence="2">
    <location>
        <begin position="1"/>
        <end position="20"/>
    </location>
</feature>
<proteinExistence type="predicted"/>
<dbReference type="InterPro" id="IPR013889">
    <property type="entry name" value="Karyogamy_KAR9"/>
</dbReference>
<sequence>MPKCQEPERHSVTREKREKGRVEAAVVAVAGRVQFPGVASKCSRSEITNLLANFTNTSVSASASTSTRTTATTAPAPASATSRDIFAVSVQGLGRHGLSLLSRTSEPQSRATRRTPASATPAAGRDDVSMPPGVSGPGTRSGTAAADSRDTPASPSSAVDSIFLPKRASAARSAAQRIASWSPSTRDTPGVAPVFAAAAAATTARATDTATTNTEKDAATEPKDKGRQSIFRRLSPSLAARVKLLDGASSKSDTASARSQSKSPVGKIPASQLQELERQNVDLSIRVQRRGRAWSGGLSAPHREQDSGRTHLQTSPVELEANDHAERDAAAAATATATSTATSTATATAATVPVLVPVPVVDHRILPTVEEKDASTDTDIHLSTMGTAGMSHGATIDAADSDIPPPPPPKDTPPLGHSSTGSNASESYFNPLGLNRPDSIYSFSRASFSNQLSQLTSISLPQPAALEESIASISSAPAAVRALSGAADQIQKWTNKASEVLGGLEAEDDVEWAAAGGREGLDDVDKAVSKFECLVNVYVKAIEEVQVREDIAEVGSESLNNIVTQMEQTIQNWGKVGALLHGVKEQVELAMEWEELWNAVLGDVGLEIDNLSRMIFEMEEKRHKSVMVMEMDNEPTTGLDINELETIVEETPSNIPTNPRLNFAPFMSSGTQTPGTGNQQDESSLLALFARMQPLRASLDFLPMRLSMFQSRAKDIFPSACEELEDRRLRLEQGYKKLETDSEALRRELAEDRWVIVFRNAGKQAHKMCESVERSVLKLREAIEGGIQHNNPTALAKRAENFEAKKVHYGSAIERVLSIIQKGINDRLTVNGEIIRLLADLTARFDALQASVHAMDALLDELNSRQLRDSVSSILTLDSPAGRSIGTPGSSPASSVIISNGNTNGSTANINNHTMIQDTSRRSSVAGGGSTASRGTAAKLKRHSALPGPTSTGIGHTPRKPSIPRAVSTPKITTTNHSGRPASRTGLVDPLTVLTYSNYVPDGRPRWNATYNTKDLVVGHVYKPQNPTPASSSSSSNRNLPVPISSRSPRPSHSQSTYSFGLRSPLSRESSSSPAPGRPSSRLHRGVTDRGSLEPGTSHAHGTAPSPSPSPSPRPSVFDPPPYSKLRKQAAVAASSASSTTTTATARPASRLMPPTPTRRAKTPVPGVPAPTPVSKLAASPKPALATAPRSRQSYAGVPSPRTSFMPTNDGPGAKKSAGPPPTVARPGTSLGHSSRRSSMLPLPRTGVAGRSGRESATGTRKDERPPWR</sequence>
<organism evidence="3 4">
    <name type="scientific">Arthroderma benhamiae (strain ATCC MYA-4681 / CBS 112371)</name>
    <name type="common">Trichophyton mentagrophytes</name>
    <dbReference type="NCBI Taxonomy" id="663331"/>
    <lineage>
        <taxon>Eukaryota</taxon>
        <taxon>Fungi</taxon>
        <taxon>Dikarya</taxon>
        <taxon>Ascomycota</taxon>
        <taxon>Pezizomycotina</taxon>
        <taxon>Eurotiomycetes</taxon>
        <taxon>Eurotiomycetidae</taxon>
        <taxon>Onygenales</taxon>
        <taxon>Arthrodermataceae</taxon>
        <taxon>Trichophyton</taxon>
    </lineage>
</organism>
<evidence type="ECO:0000256" key="1">
    <source>
        <dbReference type="SAM" id="Coils"/>
    </source>
</evidence>
<dbReference type="AlphaFoldDB" id="D4AL07"/>
<feature type="region of interest" description="Disordered" evidence="2">
    <location>
        <begin position="919"/>
        <end position="986"/>
    </location>
</feature>
<feature type="region of interest" description="Disordered" evidence="2">
    <location>
        <begin position="203"/>
        <end position="233"/>
    </location>
</feature>
<dbReference type="RefSeq" id="XP_003016711.1">
    <property type="nucleotide sequence ID" value="XM_003016665.1"/>
</dbReference>
<dbReference type="Pfam" id="PF08580">
    <property type="entry name" value="KAR9"/>
    <property type="match status" value="1"/>
</dbReference>
<protein>
    <recommendedName>
        <fullName evidence="5">KAR9-domain-containing protein</fullName>
    </recommendedName>
</protein>
<dbReference type="GO" id="GO:0043332">
    <property type="term" value="C:mating projection tip"/>
    <property type="evidence" value="ECO:0007669"/>
    <property type="project" value="TreeGrafter"/>
</dbReference>
<dbReference type="PANTHER" id="PTHR37271">
    <property type="entry name" value="KARYOGAMY PROTEIN KAR9"/>
    <property type="match status" value="1"/>
</dbReference>